<accession>A0A0D0A1A6</accession>
<dbReference type="AlphaFoldDB" id="A0A0D0A1A6"/>
<sequence>MSDSSENRCIRLEATLISGKNLKVPSKRIPAGIYVSINIDSQKRWKSAISVLFSDRSAVWGDTVTLSSYASPIISVEIRASYETDRMLGSGEIIGIRKLHMLWDELLNHGDEPFDLSFPPVRGVHPSLTLKVAVVQACNDQDGALPDSLADCEIAQHTDAGHAQFAKYMRSKTVSRLNAAVEHFELVLDQCPASHPDHAAALTNLAWARLKGYIRNHLQDIDTTISLFRDALALHPQRHPDRPFSLYNLSRALNWRYEKKNSAADIREAAQLYHELLPLCPDGTYLRSIAAGIATKYVIGRCNDLPTDAFDEGICLRRVVLELCPVGRQRRPSALDELSDALLSRFMQSGNIDDLDEGIQFIREAVSLCPEGHTGRDVYLNNLAYSLGVYRFDHQGDPTDLDEAIALYEEALRLRHVGHKFRDLSLDNLGCTLVFRFRKRGAIDDITRAISLHREALTLRPPGHPSRDTTLNNLANAFGTRYHKLDVSDDLSEAIDLYRKSLRLTRLDDSERHVILFNLSSALCSRFTQTRKNEDVQEAIDLCQESLDTLPSLHPDRHFSYRWLQEAYLSRYRVQLNPADLSLAIEYFRLASRHPTQGFPRRIAEATDWAHQAEAYQHESDLEAYQTCFELFNSHIMTRSSIISRRKAASAFDGAQLLPVDAASCAIRRGNLPRAVELMEQGRGQQWSLVSRLKTPVEDLELANPKLAHKYLELSKSISNAAQSSATIADRAVADQAATEYRRLTRRWEATVAEIRILQGFSRFLLPPAYEDLHAAARHGPVIILIASQYSCGAIIVPTSGEPDHVPLSSIALADLNILKERFTRAIRHASRMNPKETRTDLIVLLRIVWEEIMLPIVNVLENVLKVKRRSRIWLCPTAAFTSIPLHAANPFLIKADHSKEPCLEDLYVCSYTPTLSALVRSRQLMKKRVTLSFVAIGQGQPGAGKGKALLAVDSELDLVHELVPATANRSTISGDAATRAGALEALEANTWVHLACHGKQDPAQPYYSHFVMRDEHLTLLDIMETDIPHAKFAFLSACHTAVGDKETPDEVIHLAAGLQFSGFKSVVGTLWEVDDSVAKHVVEAFYKYMFHLKEEGVMDCTKAAWALNRATHAVKTKVPLEQRMVFVHIGV</sequence>
<feature type="domain" description="CHAT" evidence="1">
    <location>
        <begin position="865"/>
        <end position="1110"/>
    </location>
</feature>
<protein>
    <recommendedName>
        <fullName evidence="1">CHAT domain-containing protein</fullName>
    </recommendedName>
</protein>
<gene>
    <name evidence="2" type="ORF">CY34DRAFT_812057</name>
</gene>
<dbReference type="HOGENOM" id="CLU_001305_0_1_1"/>
<dbReference type="Pfam" id="PF12770">
    <property type="entry name" value="CHAT"/>
    <property type="match status" value="1"/>
</dbReference>
<name>A0A0D0A1A6_9AGAM</name>
<dbReference type="SUPFAM" id="SSF81901">
    <property type="entry name" value="HCP-like"/>
    <property type="match status" value="1"/>
</dbReference>
<dbReference type="InterPro" id="IPR024983">
    <property type="entry name" value="CHAT_dom"/>
</dbReference>
<proteinExistence type="predicted"/>
<dbReference type="EMBL" id="KN835615">
    <property type="protein sequence ID" value="KIK35516.1"/>
    <property type="molecule type" value="Genomic_DNA"/>
</dbReference>
<keyword evidence="3" id="KW-1185">Reference proteome</keyword>
<organism evidence="2 3">
    <name type="scientific">Suillus luteus UH-Slu-Lm8-n1</name>
    <dbReference type="NCBI Taxonomy" id="930992"/>
    <lineage>
        <taxon>Eukaryota</taxon>
        <taxon>Fungi</taxon>
        <taxon>Dikarya</taxon>
        <taxon>Basidiomycota</taxon>
        <taxon>Agaricomycotina</taxon>
        <taxon>Agaricomycetes</taxon>
        <taxon>Agaricomycetidae</taxon>
        <taxon>Boletales</taxon>
        <taxon>Suillineae</taxon>
        <taxon>Suillaceae</taxon>
        <taxon>Suillus</taxon>
    </lineage>
</organism>
<evidence type="ECO:0000313" key="2">
    <source>
        <dbReference type="EMBL" id="KIK35516.1"/>
    </source>
</evidence>
<dbReference type="InParanoid" id="A0A0D0A1A6"/>
<dbReference type="Gene3D" id="1.25.40.10">
    <property type="entry name" value="Tetratricopeptide repeat domain"/>
    <property type="match status" value="2"/>
</dbReference>
<evidence type="ECO:0000313" key="3">
    <source>
        <dbReference type="Proteomes" id="UP000054485"/>
    </source>
</evidence>
<dbReference type="STRING" id="930992.A0A0D0A1A6"/>
<dbReference type="Proteomes" id="UP000054485">
    <property type="component" value="Unassembled WGS sequence"/>
</dbReference>
<reference evidence="2 3" key="1">
    <citation type="submission" date="2014-04" db="EMBL/GenBank/DDBJ databases">
        <authorList>
            <consortium name="DOE Joint Genome Institute"/>
            <person name="Kuo A."/>
            <person name="Ruytinx J."/>
            <person name="Rineau F."/>
            <person name="Colpaert J."/>
            <person name="Kohler A."/>
            <person name="Nagy L.G."/>
            <person name="Floudas D."/>
            <person name="Copeland A."/>
            <person name="Barry K.W."/>
            <person name="Cichocki N."/>
            <person name="Veneault-Fourrey C."/>
            <person name="LaButti K."/>
            <person name="Lindquist E.A."/>
            <person name="Lipzen A."/>
            <person name="Lundell T."/>
            <person name="Morin E."/>
            <person name="Murat C."/>
            <person name="Sun H."/>
            <person name="Tunlid A."/>
            <person name="Henrissat B."/>
            <person name="Grigoriev I.V."/>
            <person name="Hibbett D.S."/>
            <person name="Martin F."/>
            <person name="Nordberg H.P."/>
            <person name="Cantor M.N."/>
            <person name="Hua S.X."/>
        </authorList>
    </citation>
    <scope>NUCLEOTIDE SEQUENCE [LARGE SCALE GENOMIC DNA]</scope>
    <source>
        <strain evidence="2 3">UH-Slu-Lm8-n1</strain>
    </source>
</reference>
<dbReference type="InterPro" id="IPR011990">
    <property type="entry name" value="TPR-like_helical_dom_sf"/>
</dbReference>
<evidence type="ECO:0000259" key="1">
    <source>
        <dbReference type="Pfam" id="PF12770"/>
    </source>
</evidence>
<reference evidence="3" key="2">
    <citation type="submission" date="2015-01" db="EMBL/GenBank/DDBJ databases">
        <title>Evolutionary Origins and Diversification of the Mycorrhizal Mutualists.</title>
        <authorList>
            <consortium name="DOE Joint Genome Institute"/>
            <consortium name="Mycorrhizal Genomics Consortium"/>
            <person name="Kohler A."/>
            <person name="Kuo A."/>
            <person name="Nagy L.G."/>
            <person name="Floudas D."/>
            <person name="Copeland A."/>
            <person name="Barry K.W."/>
            <person name="Cichocki N."/>
            <person name="Veneault-Fourrey C."/>
            <person name="LaButti K."/>
            <person name="Lindquist E.A."/>
            <person name="Lipzen A."/>
            <person name="Lundell T."/>
            <person name="Morin E."/>
            <person name="Murat C."/>
            <person name="Riley R."/>
            <person name="Ohm R."/>
            <person name="Sun H."/>
            <person name="Tunlid A."/>
            <person name="Henrissat B."/>
            <person name="Grigoriev I.V."/>
            <person name="Hibbett D.S."/>
            <person name="Martin F."/>
        </authorList>
    </citation>
    <scope>NUCLEOTIDE SEQUENCE [LARGE SCALE GENOMIC DNA]</scope>
    <source>
        <strain evidence="3">UH-Slu-Lm8-n1</strain>
    </source>
</reference>
<dbReference type="OrthoDB" id="9991317at2759"/>